<organism evidence="11">
    <name type="scientific">freshwater metagenome</name>
    <dbReference type="NCBI Taxonomy" id="449393"/>
    <lineage>
        <taxon>unclassified sequences</taxon>
        <taxon>metagenomes</taxon>
        <taxon>ecological metagenomes</taxon>
    </lineage>
</organism>
<feature type="domain" description="Alpha-D-phosphohexomutase alpha/beta/alpha" evidence="9">
    <location>
        <begin position="288"/>
        <end position="393"/>
    </location>
</feature>
<dbReference type="SUPFAM" id="SSF53738">
    <property type="entry name" value="Phosphoglucomutase, first 3 domains"/>
    <property type="match status" value="3"/>
</dbReference>
<reference evidence="11" key="1">
    <citation type="submission" date="2020-05" db="EMBL/GenBank/DDBJ databases">
        <authorList>
            <person name="Chiriac C."/>
            <person name="Salcher M."/>
            <person name="Ghai R."/>
            <person name="Kavagutti S V."/>
        </authorList>
    </citation>
    <scope>NUCLEOTIDE SEQUENCE</scope>
</reference>
<evidence type="ECO:0000259" key="7">
    <source>
        <dbReference type="Pfam" id="PF00408"/>
    </source>
</evidence>
<evidence type="ECO:0000259" key="9">
    <source>
        <dbReference type="Pfam" id="PF02879"/>
    </source>
</evidence>
<comment type="similarity">
    <text evidence="2">Belongs to the phosphohexose mutase family.</text>
</comment>
<dbReference type="PRINTS" id="PR00509">
    <property type="entry name" value="PGMPMM"/>
</dbReference>
<accession>A0A6J7CG97</accession>
<evidence type="ECO:0000256" key="3">
    <source>
        <dbReference type="ARBA" id="ARBA00022553"/>
    </source>
</evidence>
<evidence type="ECO:0000256" key="6">
    <source>
        <dbReference type="ARBA" id="ARBA00023235"/>
    </source>
</evidence>
<dbReference type="Pfam" id="PF02879">
    <property type="entry name" value="PGM_PMM_II"/>
    <property type="match status" value="1"/>
</dbReference>
<dbReference type="PANTHER" id="PTHR43771:SF1">
    <property type="entry name" value="PHOSPHOMANNOMUTASE"/>
    <property type="match status" value="1"/>
</dbReference>
<dbReference type="Pfam" id="PF02878">
    <property type="entry name" value="PGM_PMM_I"/>
    <property type="match status" value="1"/>
</dbReference>
<dbReference type="GO" id="GO:0005975">
    <property type="term" value="P:carbohydrate metabolic process"/>
    <property type="evidence" value="ECO:0007669"/>
    <property type="project" value="InterPro"/>
</dbReference>
<gene>
    <name evidence="11" type="ORF">UFOPK3364_00017</name>
</gene>
<name>A0A6J7CG97_9ZZZZ</name>
<feature type="domain" description="Alpha-D-phosphohexomutase alpha/beta/alpha" evidence="8">
    <location>
        <begin position="139"/>
        <end position="261"/>
    </location>
</feature>
<keyword evidence="5" id="KW-0460">Magnesium</keyword>
<dbReference type="InterPro" id="IPR005844">
    <property type="entry name" value="A-D-PHexomutase_a/b/a-I"/>
</dbReference>
<evidence type="ECO:0000313" key="11">
    <source>
        <dbReference type="EMBL" id="CAB4856800.1"/>
    </source>
</evidence>
<keyword evidence="6" id="KW-0413">Isomerase</keyword>
<evidence type="ECO:0000256" key="5">
    <source>
        <dbReference type="ARBA" id="ARBA00022842"/>
    </source>
</evidence>
<evidence type="ECO:0000259" key="10">
    <source>
        <dbReference type="Pfam" id="PF02880"/>
    </source>
</evidence>
<keyword evidence="3" id="KW-0597">Phosphoprotein</keyword>
<dbReference type="Gene3D" id="3.30.310.50">
    <property type="entry name" value="Alpha-D-phosphohexomutase, C-terminal domain"/>
    <property type="match status" value="1"/>
</dbReference>
<protein>
    <submittedName>
        <fullName evidence="11">Unannotated protein</fullName>
    </submittedName>
</protein>
<evidence type="ECO:0000259" key="8">
    <source>
        <dbReference type="Pfam" id="PF02878"/>
    </source>
</evidence>
<dbReference type="Gene3D" id="3.40.120.10">
    <property type="entry name" value="Alpha-D-Glucose-1,6-Bisphosphate, subunit A, domain 3"/>
    <property type="match status" value="3"/>
</dbReference>
<dbReference type="NCBIfam" id="NF007088">
    <property type="entry name" value="PRK09542.1"/>
    <property type="match status" value="1"/>
</dbReference>
<keyword evidence="4" id="KW-0479">Metal-binding</keyword>
<dbReference type="InterPro" id="IPR016055">
    <property type="entry name" value="A-D-PHexomutase_a/b/a-I/II/III"/>
</dbReference>
<dbReference type="Pfam" id="PF02880">
    <property type="entry name" value="PGM_PMM_III"/>
    <property type="match status" value="1"/>
</dbReference>
<comment type="cofactor">
    <cofactor evidence="1">
        <name>Mg(2+)</name>
        <dbReference type="ChEBI" id="CHEBI:18420"/>
    </cofactor>
</comment>
<dbReference type="InterPro" id="IPR005846">
    <property type="entry name" value="A-D-PHexomutase_a/b/a-III"/>
</dbReference>
<dbReference type="SUPFAM" id="SSF55957">
    <property type="entry name" value="Phosphoglucomutase, C-terminal domain"/>
    <property type="match status" value="1"/>
</dbReference>
<dbReference type="InterPro" id="IPR036900">
    <property type="entry name" value="A-D-PHexomutase_C_sf"/>
</dbReference>
<dbReference type="CDD" id="cd03089">
    <property type="entry name" value="PMM_PGM"/>
    <property type="match status" value="1"/>
</dbReference>
<dbReference type="EMBL" id="CAFBLO010000001">
    <property type="protein sequence ID" value="CAB4856800.1"/>
    <property type="molecule type" value="Genomic_DNA"/>
</dbReference>
<evidence type="ECO:0000256" key="1">
    <source>
        <dbReference type="ARBA" id="ARBA00001946"/>
    </source>
</evidence>
<dbReference type="GO" id="GO:0046872">
    <property type="term" value="F:metal ion binding"/>
    <property type="evidence" value="ECO:0007669"/>
    <property type="project" value="UniProtKB-KW"/>
</dbReference>
<dbReference type="InterPro" id="IPR005843">
    <property type="entry name" value="A-D-PHexomutase_C"/>
</dbReference>
<dbReference type="InterPro" id="IPR005841">
    <property type="entry name" value="Alpha-D-phosphohexomutase_SF"/>
</dbReference>
<feature type="domain" description="Alpha-D-phosphohexomutase alpha/beta/alpha" evidence="10">
    <location>
        <begin position="402"/>
        <end position="511"/>
    </location>
</feature>
<evidence type="ECO:0000256" key="4">
    <source>
        <dbReference type="ARBA" id="ARBA00022723"/>
    </source>
</evidence>
<dbReference type="GO" id="GO:0016868">
    <property type="term" value="F:intramolecular phosphotransferase activity"/>
    <property type="evidence" value="ECO:0007669"/>
    <property type="project" value="InterPro"/>
</dbReference>
<dbReference type="AlphaFoldDB" id="A0A6J7CG97"/>
<evidence type="ECO:0000256" key="2">
    <source>
        <dbReference type="ARBA" id="ARBA00010231"/>
    </source>
</evidence>
<proteinExistence type="inferred from homology"/>
<dbReference type="Pfam" id="PF00408">
    <property type="entry name" value="PGM_PMM_IV"/>
    <property type="match status" value="1"/>
</dbReference>
<dbReference type="PANTHER" id="PTHR43771">
    <property type="entry name" value="PHOSPHOMANNOMUTASE"/>
    <property type="match status" value="1"/>
</dbReference>
<feature type="domain" description="Alpha-D-phosphohexomutase C-terminal" evidence="7">
    <location>
        <begin position="517"/>
        <end position="604"/>
    </location>
</feature>
<dbReference type="InterPro" id="IPR005845">
    <property type="entry name" value="A-D-PHexomutase_a/b/a-II"/>
</dbReference>
<sequence>MPIVVAMKFGTTFDGKSIEDHASLVSQRRPPTWHPVRAFGAGKQSHLDLDIVHQCRLHVAKIVNDVLRDFCETGVSTARSDGGNASNIGTEMTSVPISSCTGTDHSPSLFATASRRNLVRYRKQTYGRQRMTIDLTRFVKTYDVRGLVGSELTDAVVEALAAGFVDEVGAAGKSVVVGHDMRDSSPGFAAAFIRGATARGANVTNLGLCSTDESYFASGSWNAPAAMFTASHNPAAYNGIKFSRAGAQGISLDTGLAAIRDRATAYLASGVTAVAEPGESSTHDIIAEYSAYLRSLVDLSSIRQLKVVVDAGNGMGGLTVPAVLGTAAGLPELPIEIVPLYFELDGTFPNHEANPLEPANLVDLQKAVVAHKADIGLAFDGDADRCFVVDEHGDPVSPSAVAAIVALREIKRVRAAGDSSVVVLHNLITSLIVPEVIRGAGADPVRTNVGHSLIKDIMRESRAVFGGEHSAHYYFRDFWGADNGMLAAMHVLAEFGSQSGPLSDISARYSPYAQSGEINSTVSDVPAALKRIRAAFEDRGAFDTLDGLTVSGGSIDVTALPPVKGEVRDFWWFNVRPSNTEPLLRLNVEGGTSELMVAVRDEVLAIIRQN</sequence>